<evidence type="ECO:0000313" key="1">
    <source>
        <dbReference type="EMBL" id="MBA2873723.1"/>
    </source>
</evidence>
<dbReference type="RefSeq" id="WP_258560990.1">
    <property type="nucleotide sequence ID" value="NZ_JACDUT010000001.1"/>
</dbReference>
<name>A0A7V9Z449_9BACL</name>
<dbReference type="AlphaFoldDB" id="A0A7V9Z449"/>
<dbReference type="EMBL" id="JACDUT010000001">
    <property type="protein sequence ID" value="MBA2873723.1"/>
    <property type="molecule type" value="Genomic_DNA"/>
</dbReference>
<comment type="caution">
    <text evidence="1">The sequence shown here is derived from an EMBL/GenBank/DDBJ whole genome shotgun (WGS) entry which is preliminary data.</text>
</comment>
<dbReference type="Proteomes" id="UP000523087">
    <property type="component" value="Unassembled WGS sequence"/>
</dbReference>
<accession>A0A7V9Z449</accession>
<keyword evidence="2" id="KW-1185">Reference proteome</keyword>
<sequence length="80" mass="9221">MKCRRKDHKLALLLSNQVENIIKTFYLATRAFLNGDAAKASQCGKRRDEKEAKVEQAEGQEAFYQSVYPYMKKQAAEEAY</sequence>
<organism evidence="1 2">
    <name type="scientific">Thermaerobacillus caldiproteolyticus</name>
    <dbReference type="NCBI Taxonomy" id="247480"/>
    <lineage>
        <taxon>Bacteria</taxon>
        <taxon>Bacillati</taxon>
        <taxon>Bacillota</taxon>
        <taxon>Bacilli</taxon>
        <taxon>Bacillales</taxon>
        <taxon>Anoxybacillaceae</taxon>
        <taxon>Thermaerobacillus</taxon>
    </lineage>
</organism>
<proteinExistence type="predicted"/>
<protein>
    <submittedName>
        <fullName evidence="1">Uncharacterized protein</fullName>
    </submittedName>
</protein>
<gene>
    <name evidence="1" type="ORF">HNR31_000475</name>
</gene>
<evidence type="ECO:0000313" key="2">
    <source>
        <dbReference type="Proteomes" id="UP000523087"/>
    </source>
</evidence>
<reference evidence="1 2" key="1">
    <citation type="submission" date="2020-07" db="EMBL/GenBank/DDBJ databases">
        <title>Genomic Encyclopedia of Type Strains, Phase IV (KMG-IV): sequencing the most valuable type-strain genomes for metagenomic binning, comparative biology and taxonomic classification.</title>
        <authorList>
            <person name="Goeker M."/>
        </authorList>
    </citation>
    <scope>NUCLEOTIDE SEQUENCE [LARGE SCALE GENOMIC DNA]</scope>
    <source>
        <strain evidence="1 2">DSM 15730</strain>
    </source>
</reference>